<feature type="modified residue" description="4-aspartylphosphate" evidence="6">
    <location>
        <position position="66"/>
    </location>
</feature>
<name>A0A317EEM8_9PROT</name>
<sequence>MNALKAAPPTERDVKPIVYIVDDDDAVRASLRFLLESVGCDLRTCAGAAEFLDTYDPRRPGCLVLDVRMPMMGGFDLQKLLAESHIPLPIVFMTGHGDVPMSVRAMKSGAFDFVEKPFNYQVMLDTIQAALATGVALFAEAQRSSKRSARLLSLSPRERDVLDLMIDGKQSKQIAHALGISPKTVEVHRANIRQKLGTDSLAQIVQIVFGVKPPGAGIR</sequence>
<dbReference type="PROSITE" id="PS50043">
    <property type="entry name" value="HTH_LUXR_2"/>
    <property type="match status" value="1"/>
</dbReference>
<evidence type="ECO:0000313" key="10">
    <source>
        <dbReference type="Proteomes" id="UP000245461"/>
    </source>
</evidence>
<dbReference type="SMART" id="SM00448">
    <property type="entry name" value="REC"/>
    <property type="match status" value="1"/>
</dbReference>
<dbReference type="SMART" id="SM00421">
    <property type="entry name" value="HTH_LUXR"/>
    <property type="match status" value="1"/>
</dbReference>
<proteinExistence type="predicted"/>
<protein>
    <submittedName>
        <fullName evidence="9">DNA-binding response regulator</fullName>
    </submittedName>
</protein>
<feature type="domain" description="Response regulatory" evidence="8">
    <location>
        <begin position="17"/>
        <end position="131"/>
    </location>
</feature>
<dbReference type="PRINTS" id="PR00038">
    <property type="entry name" value="HTHLUXR"/>
</dbReference>
<evidence type="ECO:0000256" key="3">
    <source>
        <dbReference type="ARBA" id="ARBA00023015"/>
    </source>
</evidence>
<keyword evidence="10" id="KW-1185">Reference proteome</keyword>
<evidence type="ECO:0000256" key="5">
    <source>
        <dbReference type="ARBA" id="ARBA00023163"/>
    </source>
</evidence>
<keyword evidence="4 9" id="KW-0238">DNA-binding</keyword>
<evidence type="ECO:0000259" key="7">
    <source>
        <dbReference type="PROSITE" id="PS50043"/>
    </source>
</evidence>
<dbReference type="Proteomes" id="UP000245461">
    <property type="component" value="Unassembled WGS sequence"/>
</dbReference>
<evidence type="ECO:0000256" key="2">
    <source>
        <dbReference type="ARBA" id="ARBA00023012"/>
    </source>
</evidence>
<dbReference type="OrthoDB" id="9802426at2"/>
<keyword evidence="3" id="KW-0805">Transcription regulation</keyword>
<dbReference type="Gene3D" id="3.40.50.2300">
    <property type="match status" value="1"/>
</dbReference>
<dbReference type="Pfam" id="PF00196">
    <property type="entry name" value="GerE"/>
    <property type="match status" value="1"/>
</dbReference>
<dbReference type="PROSITE" id="PS50110">
    <property type="entry name" value="RESPONSE_REGULATORY"/>
    <property type="match status" value="1"/>
</dbReference>
<dbReference type="EMBL" id="QGLE01000002">
    <property type="protein sequence ID" value="PWR25211.1"/>
    <property type="molecule type" value="Genomic_DNA"/>
</dbReference>
<keyword evidence="2" id="KW-0902">Two-component regulatory system</keyword>
<keyword evidence="1 6" id="KW-0597">Phosphoprotein</keyword>
<evidence type="ECO:0000259" key="8">
    <source>
        <dbReference type="PROSITE" id="PS50110"/>
    </source>
</evidence>
<evidence type="ECO:0000256" key="4">
    <source>
        <dbReference type="ARBA" id="ARBA00023125"/>
    </source>
</evidence>
<dbReference type="PANTHER" id="PTHR44688">
    <property type="entry name" value="DNA-BINDING TRANSCRIPTIONAL ACTIVATOR DEVR_DOSR"/>
    <property type="match status" value="1"/>
</dbReference>
<evidence type="ECO:0000256" key="1">
    <source>
        <dbReference type="ARBA" id="ARBA00022553"/>
    </source>
</evidence>
<dbReference type="PANTHER" id="PTHR44688:SF16">
    <property type="entry name" value="DNA-BINDING TRANSCRIPTIONAL ACTIVATOR DEVR_DOSR"/>
    <property type="match status" value="1"/>
</dbReference>
<evidence type="ECO:0000313" key="9">
    <source>
        <dbReference type="EMBL" id="PWR25211.1"/>
    </source>
</evidence>
<feature type="domain" description="HTH luxR-type" evidence="7">
    <location>
        <begin position="147"/>
        <end position="212"/>
    </location>
</feature>
<dbReference type="SUPFAM" id="SSF46894">
    <property type="entry name" value="C-terminal effector domain of the bipartite response regulators"/>
    <property type="match status" value="1"/>
</dbReference>
<keyword evidence="5" id="KW-0804">Transcription</keyword>
<comment type="caution">
    <text evidence="9">The sequence shown here is derived from an EMBL/GenBank/DDBJ whole genome shotgun (WGS) entry which is preliminary data.</text>
</comment>
<dbReference type="AlphaFoldDB" id="A0A317EEM8"/>
<dbReference type="InterPro" id="IPR016032">
    <property type="entry name" value="Sig_transdc_resp-reg_C-effctor"/>
</dbReference>
<dbReference type="InterPro" id="IPR001789">
    <property type="entry name" value="Sig_transdc_resp-reg_receiver"/>
</dbReference>
<dbReference type="RefSeq" id="WP_109903431.1">
    <property type="nucleotide sequence ID" value="NZ_QGLE01000002.1"/>
</dbReference>
<accession>A0A317EEM8</accession>
<evidence type="ECO:0000256" key="6">
    <source>
        <dbReference type="PROSITE-ProRule" id="PRU00169"/>
    </source>
</evidence>
<dbReference type="PROSITE" id="PS00622">
    <property type="entry name" value="HTH_LUXR_1"/>
    <property type="match status" value="1"/>
</dbReference>
<dbReference type="GO" id="GO:0003677">
    <property type="term" value="F:DNA binding"/>
    <property type="evidence" value="ECO:0007669"/>
    <property type="project" value="UniProtKB-KW"/>
</dbReference>
<dbReference type="InterPro" id="IPR000792">
    <property type="entry name" value="Tscrpt_reg_LuxR_C"/>
</dbReference>
<dbReference type="SUPFAM" id="SSF52172">
    <property type="entry name" value="CheY-like"/>
    <property type="match status" value="1"/>
</dbReference>
<dbReference type="CDD" id="cd17537">
    <property type="entry name" value="REC_FixJ"/>
    <property type="match status" value="1"/>
</dbReference>
<dbReference type="InterPro" id="IPR011006">
    <property type="entry name" value="CheY-like_superfamily"/>
</dbReference>
<dbReference type="GO" id="GO:0006355">
    <property type="term" value="P:regulation of DNA-templated transcription"/>
    <property type="evidence" value="ECO:0007669"/>
    <property type="project" value="InterPro"/>
</dbReference>
<organism evidence="9 10">
    <name type="scientific">Zavarzinia aquatilis</name>
    <dbReference type="NCBI Taxonomy" id="2211142"/>
    <lineage>
        <taxon>Bacteria</taxon>
        <taxon>Pseudomonadati</taxon>
        <taxon>Pseudomonadota</taxon>
        <taxon>Alphaproteobacteria</taxon>
        <taxon>Rhodospirillales</taxon>
        <taxon>Zavarziniaceae</taxon>
        <taxon>Zavarzinia</taxon>
    </lineage>
</organism>
<dbReference type="CDD" id="cd06170">
    <property type="entry name" value="LuxR_C_like"/>
    <property type="match status" value="1"/>
</dbReference>
<dbReference type="GO" id="GO:0000160">
    <property type="term" value="P:phosphorelay signal transduction system"/>
    <property type="evidence" value="ECO:0007669"/>
    <property type="project" value="UniProtKB-KW"/>
</dbReference>
<reference evidence="9 10" key="1">
    <citation type="submission" date="2018-05" db="EMBL/GenBank/DDBJ databases">
        <title>Zavarzinia sp. HR-AS.</title>
        <authorList>
            <person name="Lee Y."/>
            <person name="Jeon C.O."/>
        </authorList>
    </citation>
    <scope>NUCLEOTIDE SEQUENCE [LARGE SCALE GENOMIC DNA]</scope>
    <source>
        <strain evidence="9 10">HR-AS</strain>
    </source>
</reference>
<dbReference type="InterPro" id="IPR036388">
    <property type="entry name" value="WH-like_DNA-bd_sf"/>
</dbReference>
<dbReference type="FunFam" id="3.40.50.2300:FF:000018">
    <property type="entry name" value="DNA-binding transcriptional regulator NtrC"/>
    <property type="match status" value="1"/>
</dbReference>
<dbReference type="Pfam" id="PF00072">
    <property type="entry name" value="Response_reg"/>
    <property type="match status" value="1"/>
</dbReference>
<gene>
    <name evidence="9" type="ORF">DKG74_05475</name>
</gene>
<dbReference type="Gene3D" id="1.10.10.10">
    <property type="entry name" value="Winged helix-like DNA-binding domain superfamily/Winged helix DNA-binding domain"/>
    <property type="match status" value="1"/>
</dbReference>